<dbReference type="PANTHER" id="PTHR12277:SF81">
    <property type="entry name" value="PROTEIN ABHD13"/>
    <property type="match status" value="1"/>
</dbReference>
<gene>
    <name evidence="3" type="ORF">EDS130_LOCUS19946</name>
</gene>
<evidence type="ECO:0000313" key="3">
    <source>
        <dbReference type="EMBL" id="CAF1100141.1"/>
    </source>
</evidence>
<feature type="region of interest" description="Disordered" evidence="1">
    <location>
        <begin position="230"/>
        <end position="252"/>
    </location>
</feature>
<evidence type="ECO:0000259" key="2">
    <source>
        <dbReference type="Pfam" id="PF20408"/>
    </source>
</evidence>
<feature type="compositionally biased region" description="Basic and acidic residues" evidence="1">
    <location>
        <begin position="238"/>
        <end position="252"/>
    </location>
</feature>
<dbReference type="InterPro" id="IPR029058">
    <property type="entry name" value="AB_hydrolase_fold"/>
</dbReference>
<name>A0A814NY63_ADIRI</name>
<sequence length="334" mass="38206">MKRFDCIRIEIIIRVAVLYHKRDPMQAILRHILFPAPYPPFPISDSDKDKVFWLPNNTNSSPVPCILFSPEGPAKYFFIWCHGNGGDMGSMSYTVKTISHELKAHALMFEYPAYGLLSGSRVAPSQESINDHAERAYLFVRDTLKWPTDRIILYGHSIGSGPACHLASREPVGALILQSPYTSIRKLIENKVHWVPDWMNIPFWNNEETMERVTCPVLFMHGQRDRLVPSEQSQTLHDGLKHEKRKLEWSPDDDHNSISDSFISQKVKDFLDHYFKDPTEPLPDVRIDSQWRETPPNVQSGGSFPLLPFLINASVNLSRGASRVSGSRRPDDQQ</sequence>
<proteinExistence type="predicted"/>
<dbReference type="OrthoDB" id="446723at2759"/>
<dbReference type="PANTHER" id="PTHR12277">
    <property type="entry name" value="ALPHA/BETA HYDROLASE DOMAIN-CONTAINING PROTEIN"/>
    <property type="match status" value="1"/>
</dbReference>
<feature type="domain" description="KANL3/Tex30 alpha/beta hydrolase-like" evidence="2">
    <location>
        <begin position="77"/>
        <end position="256"/>
    </location>
</feature>
<dbReference type="Proteomes" id="UP000663852">
    <property type="component" value="Unassembled WGS sequence"/>
</dbReference>
<comment type="caution">
    <text evidence="3">The sequence shown here is derived from an EMBL/GenBank/DDBJ whole genome shotgun (WGS) entry which is preliminary data.</text>
</comment>
<dbReference type="Pfam" id="PF20408">
    <property type="entry name" value="Abhydrolase_11"/>
    <property type="match status" value="1"/>
</dbReference>
<dbReference type="InterPro" id="IPR046879">
    <property type="entry name" value="KANL3/Tex30_Abhydrolase"/>
</dbReference>
<dbReference type="SUPFAM" id="SSF53474">
    <property type="entry name" value="alpha/beta-Hydrolases"/>
    <property type="match status" value="1"/>
</dbReference>
<accession>A0A814NY63</accession>
<evidence type="ECO:0000256" key="1">
    <source>
        <dbReference type="SAM" id="MobiDB-lite"/>
    </source>
</evidence>
<protein>
    <recommendedName>
        <fullName evidence="2">KANL3/Tex30 alpha/beta hydrolase-like domain-containing protein</fullName>
    </recommendedName>
</protein>
<dbReference type="EMBL" id="CAJNOJ010000097">
    <property type="protein sequence ID" value="CAF1100141.1"/>
    <property type="molecule type" value="Genomic_DNA"/>
</dbReference>
<reference evidence="3" key="1">
    <citation type="submission" date="2021-02" db="EMBL/GenBank/DDBJ databases">
        <authorList>
            <person name="Nowell W R."/>
        </authorList>
    </citation>
    <scope>NUCLEOTIDE SEQUENCE</scope>
</reference>
<organism evidence="3 4">
    <name type="scientific">Adineta ricciae</name>
    <name type="common">Rotifer</name>
    <dbReference type="NCBI Taxonomy" id="249248"/>
    <lineage>
        <taxon>Eukaryota</taxon>
        <taxon>Metazoa</taxon>
        <taxon>Spiralia</taxon>
        <taxon>Gnathifera</taxon>
        <taxon>Rotifera</taxon>
        <taxon>Eurotatoria</taxon>
        <taxon>Bdelloidea</taxon>
        <taxon>Adinetida</taxon>
        <taxon>Adinetidae</taxon>
        <taxon>Adineta</taxon>
    </lineage>
</organism>
<dbReference type="AlphaFoldDB" id="A0A814NY63"/>
<dbReference type="Gene3D" id="3.40.50.1820">
    <property type="entry name" value="alpha/beta hydrolase"/>
    <property type="match status" value="1"/>
</dbReference>
<evidence type="ECO:0000313" key="4">
    <source>
        <dbReference type="Proteomes" id="UP000663852"/>
    </source>
</evidence>